<keyword evidence="2" id="KW-1277">Toxin-antitoxin system</keyword>
<organism evidence="6 7">
    <name type="scientific">Dyadobacter subterraneus</name>
    <dbReference type="NCBI Taxonomy" id="2773304"/>
    <lineage>
        <taxon>Bacteria</taxon>
        <taxon>Pseudomonadati</taxon>
        <taxon>Bacteroidota</taxon>
        <taxon>Cytophagia</taxon>
        <taxon>Cytophagales</taxon>
        <taxon>Spirosomataceae</taxon>
        <taxon>Dyadobacter</taxon>
    </lineage>
</organism>
<evidence type="ECO:0000256" key="4">
    <source>
        <dbReference type="ARBA" id="ARBA00022741"/>
    </source>
</evidence>
<protein>
    <submittedName>
        <fullName evidence="6">DUF86 domain-containing protein</fullName>
    </submittedName>
</protein>
<dbReference type="RefSeq" id="WP_194124133.1">
    <property type="nucleotide sequence ID" value="NZ_JACYGY010000002.1"/>
</dbReference>
<dbReference type="InterPro" id="IPR008201">
    <property type="entry name" value="HepT-like"/>
</dbReference>
<keyword evidence="4" id="KW-0547">Nucleotide-binding</keyword>
<keyword evidence="3" id="KW-0540">Nuclease</keyword>
<evidence type="ECO:0000256" key="1">
    <source>
        <dbReference type="ARBA" id="ARBA00022553"/>
    </source>
</evidence>
<name>A0ABR9WK13_9BACT</name>
<evidence type="ECO:0000313" key="7">
    <source>
        <dbReference type="Proteomes" id="UP000634134"/>
    </source>
</evidence>
<dbReference type="Pfam" id="PF01934">
    <property type="entry name" value="HepT-like"/>
    <property type="match status" value="1"/>
</dbReference>
<dbReference type="PANTHER" id="PTHR34139:SF1">
    <property type="entry name" value="RNASE MJ1380-RELATED"/>
    <property type="match status" value="1"/>
</dbReference>
<reference evidence="7" key="1">
    <citation type="submission" date="2023-07" db="EMBL/GenBank/DDBJ databases">
        <title>Dyadobacter sp. nov 'subterranea' isolated from contaminted grondwater.</title>
        <authorList>
            <person name="Szabo I."/>
            <person name="Al-Omari J."/>
            <person name="Szerdahelyi S.G."/>
            <person name="Rado J."/>
        </authorList>
    </citation>
    <scope>NUCLEOTIDE SEQUENCE [LARGE SCALE GENOMIC DNA]</scope>
    <source>
        <strain evidence="7">UP-52</strain>
    </source>
</reference>
<keyword evidence="7" id="KW-1185">Reference proteome</keyword>
<sequence>MKSNLGDPERLVHILEAIENIEMFLQNMDFAQFEISKLHLSATERQLEIIGEATASISSDTKSKFPEIEWQPIKRFRNIIAHEYFGVSTQILWGVVRKELPTLKLQIQNAIDQLNK</sequence>
<proteinExistence type="predicted"/>
<evidence type="ECO:0000313" key="6">
    <source>
        <dbReference type="EMBL" id="MBE9465851.1"/>
    </source>
</evidence>
<evidence type="ECO:0000256" key="2">
    <source>
        <dbReference type="ARBA" id="ARBA00022649"/>
    </source>
</evidence>
<dbReference type="EMBL" id="JACYGY010000002">
    <property type="protein sequence ID" value="MBE9465851.1"/>
    <property type="molecule type" value="Genomic_DNA"/>
</dbReference>
<accession>A0ABR9WK13</accession>
<dbReference type="InterPro" id="IPR051813">
    <property type="entry name" value="HepT_RNase_toxin"/>
</dbReference>
<dbReference type="Proteomes" id="UP000634134">
    <property type="component" value="Unassembled WGS sequence"/>
</dbReference>
<keyword evidence="5" id="KW-0378">Hydrolase</keyword>
<comment type="caution">
    <text evidence="6">The sequence shown here is derived from an EMBL/GenBank/DDBJ whole genome shotgun (WGS) entry which is preliminary data.</text>
</comment>
<evidence type="ECO:0000256" key="3">
    <source>
        <dbReference type="ARBA" id="ARBA00022722"/>
    </source>
</evidence>
<gene>
    <name evidence="6" type="ORF">IEE83_28575</name>
</gene>
<dbReference type="PANTHER" id="PTHR34139">
    <property type="entry name" value="UPF0331 PROTEIN MJ0127"/>
    <property type="match status" value="1"/>
</dbReference>
<keyword evidence="1" id="KW-0597">Phosphoprotein</keyword>
<evidence type="ECO:0000256" key="5">
    <source>
        <dbReference type="ARBA" id="ARBA00022801"/>
    </source>
</evidence>